<evidence type="ECO:0000259" key="18">
    <source>
        <dbReference type="Pfam" id="PF09298"/>
    </source>
</evidence>
<accession>A0AAD5N6U3</accession>
<dbReference type="PANTHER" id="PTHR43069">
    <property type="entry name" value="FUMARYLACETOACETASE"/>
    <property type="match status" value="1"/>
</dbReference>
<dbReference type="AlphaFoldDB" id="A0AAD5N6U3"/>
<keyword evidence="8 14" id="KW-0106">Calcium</keyword>
<feature type="binding site" evidence="14">
    <location>
        <position position="260"/>
    </location>
    <ligand>
        <name>Mg(2+)</name>
        <dbReference type="ChEBI" id="CHEBI:18420"/>
    </ligand>
</feature>
<comment type="cofactor">
    <cofactor evidence="15">
        <name>Mg(2+)</name>
        <dbReference type="ChEBI" id="CHEBI:18420"/>
    </cofactor>
    <cofactor evidence="15">
        <name>Ca(2+)</name>
        <dbReference type="ChEBI" id="CHEBI:29108"/>
    </cofactor>
</comment>
<evidence type="ECO:0000256" key="4">
    <source>
        <dbReference type="ARBA" id="ARBA00012094"/>
    </source>
</evidence>
<dbReference type="PANTHER" id="PTHR43069:SF2">
    <property type="entry name" value="FUMARYLACETOACETASE"/>
    <property type="match status" value="1"/>
</dbReference>
<evidence type="ECO:0000313" key="19">
    <source>
        <dbReference type="EMBL" id="KAJ1359204.1"/>
    </source>
</evidence>
<comment type="similarity">
    <text evidence="3 15">Belongs to the FAH family.</text>
</comment>
<dbReference type="InterPro" id="IPR036663">
    <property type="entry name" value="Fumarylacetoacetase_C_sf"/>
</dbReference>
<dbReference type="InterPro" id="IPR011234">
    <property type="entry name" value="Fumarylacetoacetase-like_C"/>
</dbReference>
<feature type="binding site" evidence="14">
    <location>
        <position position="128"/>
    </location>
    <ligand>
        <name>Ca(2+)</name>
        <dbReference type="ChEBI" id="CHEBI:29108"/>
    </ligand>
</feature>
<keyword evidence="7 15" id="KW-0378">Hydrolase</keyword>
<dbReference type="GO" id="GO:0006559">
    <property type="term" value="P:L-phenylalanine catabolic process"/>
    <property type="evidence" value="ECO:0007669"/>
    <property type="project" value="UniProtKB-UniRule"/>
</dbReference>
<evidence type="ECO:0000313" key="20">
    <source>
        <dbReference type="Proteomes" id="UP001196413"/>
    </source>
</evidence>
<dbReference type="FunFam" id="3.90.850.10:FF:000004">
    <property type="entry name" value="Fumarylacetoacetase"/>
    <property type="match status" value="1"/>
</dbReference>
<keyword evidence="9 14" id="KW-0460">Magnesium</keyword>
<evidence type="ECO:0000256" key="16">
    <source>
        <dbReference type="SAM" id="MobiDB-lite"/>
    </source>
</evidence>
<dbReference type="InterPro" id="IPR036462">
    <property type="entry name" value="Fumarylacetoacetase_N_sf"/>
</dbReference>
<keyword evidence="10 15" id="KW-0828">Tyrosine catabolism</keyword>
<evidence type="ECO:0000259" key="17">
    <source>
        <dbReference type="Pfam" id="PF01557"/>
    </source>
</evidence>
<feature type="binding site" evidence="14">
    <location>
        <position position="203"/>
    </location>
    <ligand>
        <name>Ca(2+)</name>
        <dbReference type="ChEBI" id="CHEBI:29108"/>
    </ligand>
</feature>
<dbReference type="SUPFAM" id="SSF63433">
    <property type="entry name" value="Fumarylacetoacetate hydrolase, FAH, N-terminal domain"/>
    <property type="match status" value="1"/>
</dbReference>
<dbReference type="EMBL" id="JAHQIW010003572">
    <property type="protein sequence ID" value="KAJ1359204.1"/>
    <property type="molecule type" value="Genomic_DNA"/>
</dbReference>
<evidence type="ECO:0000256" key="15">
    <source>
        <dbReference type="RuleBase" id="RU366008"/>
    </source>
</evidence>
<dbReference type="InterPro" id="IPR015377">
    <property type="entry name" value="Fumarylacetoacetase_N"/>
</dbReference>
<reference evidence="19" key="1">
    <citation type="submission" date="2021-06" db="EMBL/GenBank/DDBJ databases">
        <title>Parelaphostrongylus tenuis whole genome reference sequence.</title>
        <authorList>
            <person name="Garwood T.J."/>
            <person name="Larsen P.A."/>
            <person name="Fountain-Jones N.M."/>
            <person name="Garbe J.R."/>
            <person name="Macchietto M.G."/>
            <person name="Kania S.A."/>
            <person name="Gerhold R.W."/>
            <person name="Richards J.E."/>
            <person name="Wolf T.M."/>
        </authorList>
    </citation>
    <scope>NUCLEOTIDE SEQUENCE</scope>
    <source>
        <strain evidence="19">MNPRO001-30</strain>
        <tissue evidence="19">Meninges</tissue>
    </source>
</reference>
<feature type="binding site" evidence="14">
    <location>
        <position position="236"/>
    </location>
    <ligand>
        <name>Mg(2+)</name>
        <dbReference type="ChEBI" id="CHEBI:18420"/>
    </ligand>
</feature>
<organism evidence="19 20">
    <name type="scientific">Parelaphostrongylus tenuis</name>
    <name type="common">Meningeal worm</name>
    <dbReference type="NCBI Taxonomy" id="148309"/>
    <lineage>
        <taxon>Eukaryota</taxon>
        <taxon>Metazoa</taxon>
        <taxon>Ecdysozoa</taxon>
        <taxon>Nematoda</taxon>
        <taxon>Chromadorea</taxon>
        <taxon>Rhabditida</taxon>
        <taxon>Rhabditina</taxon>
        <taxon>Rhabditomorpha</taxon>
        <taxon>Strongyloidea</taxon>
        <taxon>Metastrongylidae</taxon>
        <taxon>Parelaphostrongylus</taxon>
    </lineage>
</organism>
<evidence type="ECO:0000256" key="8">
    <source>
        <dbReference type="ARBA" id="ARBA00022837"/>
    </source>
</evidence>
<dbReference type="Gene3D" id="3.90.850.10">
    <property type="entry name" value="Fumarylacetoacetase-like, C-terminal domain"/>
    <property type="match status" value="1"/>
</dbReference>
<keyword evidence="6 14" id="KW-0479">Metal-binding</keyword>
<comment type="caution">
    <text evidence="19">The sequence shown here is derived from an EMBL/GenBank/DDBJ whole genome shotgun (WGS) entry which is preliminary data.</text>
</comment>
<sequence>MMKSFIPVPHNSDFPIQNCPYGVFSTKTNPRHRIGVAIGECILDLSVIAHLFDGPALKAHQNVFKQETLNDFMALPRTAWLEARSTIQKLLSDDVTTLKENSELREKSIVKQKDAVMHLPATIGDYTDFYSSIHHATNVGIMFRGKENALMPNWKWLPVGYHGRASSVVPSGTPVRRPRGQVKPEGANEPSYGPSKLLDFELEMAFFVGGPATELGQPIPIEKTEEHIFGVVLMNDWSARDIQAWEYVPLGPFLGKSFGTTISPWVVSIEALRPFMVANPNQDPAPLQYLKHSDPFTLDINLEVTIKPEGGSDHSVCKTNFKHMFWTMKQQLAHHTVNGCNVKSGDLMGSGTVSGPEEGAYGSMLELSWRGSKTVPVGNQTRKFLQDGDEVNLIGVCEKDGVRIGFGECRGKVLPAL</sequence>
<evidence type="ECO:0000256" key="9">
    <source>
        <dbReference type="ARBA" id="ARBA00022842"/>
    </source>
</evidence>
<keyword evidence="11 15" id="KW-0585">Phenylalanine catabolism</keyword>
<dbReference type="Gene3D" id="2.30.30.230">
    <property type="entry name" value="Fumarylacetoacetase, N-terminal domain"/>
    <property type="match status" value="1"/>
</dbReference>
<dbReference type="EC" id="3.7.1.2" evidence="4 15"/>
<evidence type="ECO:0000256" key="2">
    <source>
        <dbReference type="ARBA" id="ARBA00004782"/>
    </source>
</evidence>
<dbReference type="GO" id="GO:0004334">
    <property type="term" value="F:fumarylacetoacetase activity"/>
    <property type="evidence" value="ECO:0007669"/>
    <property type="project" value="UniProtKB-UniRule"/>
</dbReference>
<dbReference type="GO" id="GO:1902000">
    <property type="term" value="P:homogentisate catabolic process"/>
    <property type="evidence" value="ECO:0007669"/>
    <property type="project" value="TreeGrafter"/>
</dbReference>
<evidence type="ECO:0000256" key="10">
    <source>
        <dbReference type="ARBA" id="ARBA00022878"/>
    </source>
</evidence>
<keyword evidence="20" id="KW-1185">Reference proteome</keyword>
<dbReference type="Proteomes" id="UP001196413">
    <property type="component" value="Unassembled WGS sequence"/>
</dbReference>
<comment type="pathway">
    <text evidence="2 15">Amino-acid degradation; L-phenylalanine degradation; acetoacetate and fumarate from L-phenylalanine: step 6/6.</text>
</comment>
<feature type="domain" description="Fumarylacetoacetase N-terminal" evidence="18">
    <location>
        <begin position="17"/>
        <end position="120"/>
    </location>
</feature>
<evidence type="ECO:0000256" key="13">
    <source>
        <dbReference type="PIRSR" id="PIRSR605959-2"/>
    </source>
</evidence>
<feature type="binding site" evidence="14">
    <location>
        <position position="256"/>
    </location>
    <ligand>
        <name>Mg(2+)</name>
        <dbReference type="ChEBI" id="CHEBI:18420"/>
    </ligand>
</feature>
<evidence type="ECO:0000256" key="14">
    <source>
        <dbReference type="PIRSR" id="PIRSR605959-3"/>
    </source>
</evidence>
<dbReference type="GO" id="GO:0046872">
    <property type="term" value="F:metal ion binding"/>
    <property type="evidence" value="ECO:0007669"/>
    <property type="project" value="UniProtKB-UniRule"/>
</dbReference>
<evidence type="ECO:0000256" key="5">
    <source>
        <dbReference type="ARBA" id="ARBA00014741"/>
    </source>
</evidence>
<dbReference type="FunFam" id="2.30.30.230:FF:000001">
    <property type="entry name" value="Fumarylacetoacetase"/>
    <property type="match status" value="1"/>
</dbReference>
<dbReference type="SUPFAM" id="SSF56529">
    <property type="entry name" value="FAH"/>
    <property type="match status" value="1"/>
</dbReference>
<dbReference type="InterPro" id="IPR005959">
    <property type="entry name" value="Fumarylacetoacetase"/>
</dbReference>
<name>A0AAD5N6U3_PARTN</name>
<dbReference type="NCBIfam" id="TIGR01266">
    <property type="entry name" value="fum_ac_acetase"/>
    <property type="match status" value="1"/>
</dbReference>
<feature type="binding site" evidence="14">
    <location>
        <position position="236"/>
    </location>
    <ligand>
        <name>Ca(2+)</name>
        <dbReference type="ChEBI" id="CHEBI:29108"/>
    </ligand>
</feature>
<feature type="binding site" evidence="14">
    <location>
        <position position="201"/>
    </location>
    <ligand>
        <name>Ca(2+)</name>
        <dbReference type="ChEBI" id="CHEBI:29108"/>
    </ligand>
</feature>
<evidence type="ECO:0000256" key="3">
    <source>
        <dbReference type="ARBA" id="ARBA00010211"/>
    </source>
</evidence>
<evidence type="ECO:0000256" key="1">
    <source>
        <dbReference type="ARBA" id="ARBA00000353"/>
    </source>
</evidence>
<feature type="binding site" evidence="13">
    <location>
        <position position="144"/>
    </location>
    <ligand>
        <name>substrate</name>
    </ligand>
</feature>
<comment type="catalytic activity">
    <reaction evidence="1 15">
        <text>4-fumarylacetoacetate + H2O = acetoacetate + fumarate + H(+)</text>
        <dbReference type="Rhea" id="RHEA:10244"/>
        <dbReference type="ChEBI" id="CHEBI:13705"/>
        <dbReference type="ChEBI" id="CHEBI:15377"/>
        <dbReference type="ChEBI" id="CHEBI:15378"/>
        <dbReference type="ChEBI" id="CHEBI:18034"/>
        <dbReference type="ChEBI" id="CHEBI:29806"/>
        <dbReference type="EC" id="3.7.1.2"/>
    </reaction>
</comment>
<dbReference type="Pfam" id="PF09298">
    <property type="entry name" value="FAA_hydrolase_N"/>
    <property type="match status" value="1"/>
</dbReference>
<gene>
    <name evidence="19" type="ORF">KIN20_017889</name>
</gene>
<feature type="domain" description="Fumarylacetoacetase-like C-terminal" evidence="17">
    <location>
        <begin position="128"/>
        <end position="413"/>
    </location>
</feature>
<dbReference type="Pfam" id="PF01557">
    <property type="entry name" value="FAA_hydrolase"/>
    <property type="match status" value="1"/>
</dbReference>
<evidence type="ECO:0000256" key="12">
    <source>
        <dbReference type="PIRSR" id="PIRSR605959-1"/>
    </source>
</evidence>
<feature type="binding site" evidence="13">
    <location>
        <position position="247"/>
    </location>
    <ligand>
        <name>substrate</name>
    </ligand>
</feature>
<protein>
    <recommendedName>
        <fullName evidence="5 15">Fumarylacetoacetase</fullName>
        <ecNumber evidence="4 15">3.7.1.2</ecNumber>
    </recommendedName>
    <alternativeName>
        <fullName evidence="15">Fumarylacetoacetate hydrolase</fullName>
    </alternativeName>
</protein>
<evidence type="ECO:0000256" key="11">
    <source>
        <dbReference type="ARBA" id="ARBA00023232"/>
    </source>
</evidence>
<dbReference type="GO" id="GO:0006572">
    <property type="term" value="P:L-tyrosine catabolic process"/>
    <property type="evidence" value="ECO:0007669"/>
    <property type="project" value="UniProtKB-UniRule"/>
</dbReference>
<evidence type="ECO:0000256" key="7">
    <source>
        <dbReference type="ARBA" id="ARBA00022801"/>
    </source>
</evidence>
<proteinExistence type="inferred from homology"/>
<feature type="binding site" evidence="13">
    <location>
        <position position="243"/>
    </location>
    <ligand>
        <name>substrate</name>
    </ligand>
</feature>
<feature type="region of interest" description="Disordered" evidence="16">
    <location>
        <begin position="168"/>
        <end position="190"/>
    </location>
</feature>
<feature type="active site" description="Proton acceptor" evidence="12">
    <location>
        <position position="135"/>
    </location>
</feature>
<feature type="binding site" evidence="13">
    <location>
        <position position="130"/>
    </location>
    <ligand>
        <name>substrate</name>
    </ligand>
</feature>
<feature type="binding site" evidence="13">
    <location>
        <position position="352"/>
    </location>
    <ligand>
        <name>substrate</name>
    </ligand>
</feature>
<evidence type="ECO:0000256" key="6">
    <source>
        <dbReference type="ARBA" id="ARBA00022723"/>
    </source>
</evidence>